<protein>
    <recommendedName>
        <fullName evidence="2">Transcriptional regulator, AbiEi antitoxin, Type IV TA system</fullName>
    </recommendedName>
</protein>
<gene>
    <name evidence="1" type="ORF">KHB02_37920</name>
</gene>
<reference evidence="1" key="1">
    <citation type="submission" date="2021-05" db="EMBL/GenBank/DDBJ databases">
        <title>Novel Bacillus species.</title>
        <authorList>
            <person name="Liu G."/>
        </authorList>
    </citation>
    <scope>NUCLEOTIDE SEQUENCE</scope>
    <source>
        <strain evidence="1">FJAT-50051</strain>
    </source>
</reference>
<evidence type="ECO:0008006" key="2">
    <source>
        <dbReference type="Google" id="ProtNLM"/>
    </source>
</evidence>
<organism evidence="1">
    <name type="scientific">Neobacillus citreus</name>
    <dbReference type="NCBI Taxonomy" id="2833578"/>
    <lineage>
        <taxon>Bacteria</taxon>
        <taxon>Bacillati</taxon>
        <taxon>Bacillota</taxon>
        <taxon>Bacilli</taxon>
        <taxon>Bacillales</taxon>
        <taxon>Bacillaceae</taxon>
        <taxon>Neobacillus</taxon>
    </lineage>
</organism>
<comment type="caution">
    <text evidence="1">The sequence shown here is derived from an EMBL/GenBank/DDBJ whole genome shotgun (WGS) entry which is preliminary data.</text>
</comment>
<proteinExistence type="predicted"/>
<dbReference type="EMBL" id="JAGYPE010000008">
    <property type="protein sequence ID" value="MBS4187152.1"/>
    <property type="molecule type" value="Genomic_DNA"/>
</dbReference>
<name>A0A942T6J0_9BACI</name>
<dbReference type="AlphaFoldDB" id="A0A942T6J0"/>
<sequence length="314" mass="35008">MRHRRCMHERSPRPRILRARPQDPSAARRLHRRLAAGSVVRLLPGVFVATDEWERLDSVARHLTRARAIAPRLRPGSVFSHISAACVHGWPIIGDVPERVHVIDPAVAVIQHRAGLVRHPSSRTPVLDPRTFEGLPVSCALDTAVAVITSAEPSTATVAVDAAVRAGTITVDDLRAAVPVRPARGSLRAETVLEALDRRHESAGESFAALRFVQLGLPPCEPQVEFTQADGTTDRVDFWFPSLGVIVEFDGRQKYVDPSMLAGRDPADVLWAEKRREDRLRALPRVRTVIRVTWWHLVELDRLRALFRAHGVRL</sequence>
<evidence type="ECO:0000313" key="1">
    <source>
        <dbReference type="EMBL" id="MBS4187152.1"/>
    </source>
</evidence>
<accession>A0A942T6J0</accession>